<dbReference type="GO" id="GO:0005886">
    <property type="term" value="C:plasma membrane"/>
    <property type="evidence" value="ECO:0007669"/>
    <property type="project" value="UniProtKB-SubCell"/>
</dbReference>
<keyword evidence="2" id="KW-1003">Cell membrane</keyword>
<evidence type="ECO:0000256" key="2">
    <source>
        <dbReference type="ARBA" id="ARBA00022475"/>
    </source>
</evidence>
<evidence type="ECO:0000259" key="7">
    <source>
        <dbReference type="Pfam" id="PF02687"/>
    </source>
</evidence>
<dbReference type="InterPro" id="IPR025857">
    <property type="entry name" value="MacB_PCD"/>
</dbReference>
<feature type="transmembrane region" description="Helical" evidence="6">
    <location>
        <begin position="286"/>
        <end position="307"/>
    </location>
</feature>
<organism evidence="9">
    <name type="scientific">Roseihalotalea indica</name>
    <dbReference type="NCBI Taxonomy" id="2867963"/>
    <lineage>
        <taxon>Bacteria</taxon>
        <taxon>Pseudomonadati</taxon>
        <taxon>Bacteroidota</taxon>
        <taxon>Cytophagia</taxon>
        <taxon>Cytophagales</taxon>
        <taxon>Catalimonadaceae</taxon>
        <taxon>Roseihalotalea</taxon>
    </lineage>
</organism>
<evidence type="ECO:0000259" key="8">
    <source>
        <dbReference type="Pfam" id="PF12704"/>
    </source>
</evidence>
<dbReference type="Pfam" id="PF02687">
    <property type="entry name" value="FtsX"/>
    <property type="match status" value="2"/>
</dbReference>
<comment type="subcellular location">
    <subcellularLocation>
        <location evidence="1">Cell membrane</location>
        <topology evidence="1">Multi-pass membrane protein</topology>
    </subcellularLocation>
</comment>
<dbReference type="PANTHER" id="PTHR30572:SF18">
    <property type="entry name" value="ABC-TYPE MACROLIDE FAMILY EXPORT SYSTEM PERMEASE COMPONENT 2"/>
    <property type="match status" value="1"/>
</dbReference>
<keyword evidence="5 6" id="KW-0472">Membrane</keyword>
<feature type="transmembrane region" description="Helical" evidence="6">
    <location>
        <begin position="340"/>
        <end position="360"/>
    </location>
</feature>
<feature type="transmembrane region" description="Helical" evidence="6">
    <location>
        <begin position="380"/>
        <end position="404"/>
    </location>
</feature>
<dbReference type="GO" id="GO:0022857">
    <property type="term" value="F:transmembrane transporter activity"/>
    <property type="evidence" value="ECO:0007669"/>
    <property type="project" value="TreeGrafter"/>
</dbReference>
<evidence type="ECO:0000313" key="9">
    <source>
        <dbReference type="EMBL" id="WKN38901.1"/>
    </source>
</evidence>
<name>A0AA49GRZ2_9BACT</name>
<dbReference type="PANTHER" id="PTHR30572">
    <property type="entry name" value="MEMBRANE COMPONENT OF TRANSPORTER-RELATED"/>
    <property type="match status" value="1"/>
</dbReference>
<feature type="transmembrane region" description="Helical" evidence="6">
    <location>
        <begin position="680"/>
        <end position="704"/>
    </location>
</feature>
<feature type="transmembrane region" description="Helical" evidence="6">
    <location>
        <begin position="425"/>
        <end position="449"/>
    </location>
</feature>
<gene>
    <name evidence="9" type="ORF">K4G66_09315</name>
</gene>
<evidence type="ECO:0000256" key="4">
    <source>
        <dbReference type="ARBA" id="ARBA00022989"/>
    </source>
</evidence>
<evidence type="ECO:0000256" key="5">
    <source>
        <dbReference type="ARBA" id="ARBA00023136"/>
    </source>
</evidence>
<dbReference type="Pfam" id="PF12704">
    <property type="entry name" value="MacB_PCD"/>
    <property type="match status" value="2"/>
</dbReference>
<feature type="domain" description="ABC3 transporter permease C-terminal" evidence="7">
    <location>
        <begin position="291"/>
        <end position="405"/>
    </location>
</feature>
<protein>
    <submittedName>
        <fullName evidence="9">ABC transporter permease</fullName>
    </submittedName>
</protein>
<feature type="domain" description="MacB-like periplasmic core" evidence="8">
    <location>
        <begin position="503"/>
        <end position="639"/>
    </location>
</feature>
<dbReference type="AlphaFoldDB" id="A0AA49GRZ2"/>
<evidence type="ECO:0000256" key="1">
    <source>
        <dbReference type="ARBA" id="ARBA00004651"/>
    </source>
</evidence>
<evidence type="ECO:0000256" key="3">
    <source>
        <dbReference type="ARBA" id="ARBA00022692"/>
    </source>
</evidence>
<feature type="transmembrane region" description="Helical" evidence="6">
    <location>
        <begin position="732"/>
        <end position="751"/>
    </location>
</feature>
<reference evidence="9" key="2">
    <citation type="journal article" date="2024" name="Antonie Van Leeuwenhoek">
        <title>Roseihalotalea indica gen. nov., sp. nov., a halophilic Bacteroidetes from mesopelagic Southwest Indian Ocean with higher carbohydrate metabolic potential.</title>
        <authorList>
            <person name="Chen B."/>
            <person name="Zhang M."/>
            <person name="Lin D."/>
            <person name="Ye J."/>
            <person name="Tang K."/>
        </authorList>
    </citation>
    <scope>NUCLEOTIDE SEQUENCE</scope>
    <source>
        <strain evidence="9">TK19036</strain>
    </source>
</reference>
<accession>A0AA49GRZ2</accession>
<feature type="transmembrane region" description="Helical" evidence="6">
    <location>
        <begin position="763"/>
        <end position="784"/>
    </location>
</feature>
<proteinExistence type="predicted"/>
<dbReference type="EMBL" id="CP120682">
    <property type="protein sequence ID" value="WKN38901.1"/>
    <property type="molecule type" value="Genomic_DNA"/>
</dbReference>
<sequence length="803" mass="89497">MLKNYFTIALRSLTKYKGYSAINLLGLTVGITTCILIYLYIQHELSYDQFHEQADRIYRIDNTYHADGILSYPTVASAMAVGAKETIPAVEEAVRLSRFGGNGIIVRIEDDFYKEEDVFVADPSFFRIFSFSLLEGVATTALTEPFSVMLTEELAQKYFGKTDVVGQSIQFANDQDHTYRVTGVVANPPSNSHFTFSMLVSMATLASLNPDLDFDATWNNDGYYTYLLVKEGTKPTALTAQLNVLNQEHHTPRDLERESSLTALTDIHLHSNLLNELMPNGSMTQVYVFVAIALFVLFIAVINYMNLATARSARRAKEVGLRKTLGAERRQLISQFLSESVLLVLVATLVSLLLAQALLPTFNNLSGKALTMDLTSNFELWAGLLLIILFTGIVSGSYPALFLSGFKPAEVLKGKLAVGMNSSPWLRKGLVVFQFTVSIILIIGAWTVYNQIDYLQNKDLGFQKEHIVVVQNTGNAVSAQLNTFKRELAVHQGILSTTASLSVPGGLRPIVPVKTDQMGEDESTNMAAINIDFEYLKTMGIDVEAGRDFDPRFTTDSTEAIIINHRAIQELELIGEPVGQTVRINLAFPEEDYQEKQIIGVVDDINFEPLYRSTAGALFAPLLPIYNYIFIRIAPENREETLRHIEDTWTAFAPDQPFEFSFLDDDLNQLYRSEEKLSSIVTYFSILAVIIACMGLFGLASFATDQRRKEIGIRKVLGSSNASIIRLFFKEYLQIIAIANLIAWPAAYFLARAYMDNFVFSTQIQWFIFVVAGVLVLAVALITVGTKAIRAAMANPVKSLRSE</sequence>
<feature type="domain" description="MacB-like periplasmic core" evidence="8">
    <location>
        <begin position="20"/>
        <end position="243"/>
    </location>
</feature>
<keyword evidence="3 6" id="KW-0812">Transmembrane</keyword>
<dbReference type="InterPro" id="IPR050250">
    <property type="entry name" value="Macrolide_Exporter_MacB"/>
</dbReference>
<keyword evidence="4 6" id="KW-1133">Transmembrane helix</keyword>
<feature type="domain" description="ABC3 transporter permease C-terminal" evidence="7">
    <location>
        <begin position="684"/>
        <end position="795"/>
    </location>
</feature>
<dbReference type="InterPro" id="IPR003838">
    <property type="entry name" value="ABC3_permease_C"/>
</dbReference>
<feature type="transmembrane region" description="Helical" evidence="6">
    <location>
        <begin position="21"/>
        <end position="41"/>
    </location>
</feature>
<evidence type="ECO:0000256" key="6">
    <source>
        <dbReference type="SAM" id="Phobius"/>
    </source>
</evidence>
<reference evidence="9" key="1">
    <citation type="journal article" date="2023" name="Comput. Struct. Biotechnol. J.">
        <title>Discovery of a novel marine Bacteroidetes with a rich repertoire of carbohydrate-active enzymes.</title>
        <authorList>
            <person name="Chen B."/>
            <person name="Liu G."/>
            <person name="Chen Q."/>
            <person name="Wang H."/>
            <person name="Liu L."/>
            <person name="Tang K."/>
        </authorList>
    </citation>
    <scope>NUCLEOTIDE SEQUENCE</scope>
    <source>
        <strain evidence="9">TK19036</strain>
    </source>
</reference>